<dbReference type="InterPro" id="IPR013830">
    <property type="entry name" value="SGNH_hydro"/>
</dbReference>
<reference evidence="5" key="1">
    <citation type="submission" date="2023-03" db="EMBL/GenBank/DDBJ databases">
        <title>Andean soil-derived lignocellulolytic bacterial consortium as a source of novel taxa and putative plastic-active enzymes.</title>
        <authorList>
            <person name="Diaz-Garcia L."/>
            <person name="Chuvochina M."/>
            <person name="Feuerriegel G."/>
            <person name="Bunk B."/>
            <person name="Sproer C."/>
            <person name="Streit W.R."/>
            <person name="Rodriguez L.M."/>
            <person name="Overmann J."/>
            <person name="Jimenez D.J."/>
        </authorList>
    </citation>
    <scope>NUCLEOTIDE SEQUENCE</scope>
    <source>
        <strain evidence="5">MAG 3858</strain>
    </source>
</reference>
<evidence type="ECO:0000259" key="4">
    <source>
        <dbReference type="Pfam" id="PF13472"/>
    </source>
</evidence>
<feature type="chain" id="PRO_5042490043" evidence="3">
    <location>
        <begin position="25"/>
        <end position="262"/>
    </location>
</feature>
<dbReference type="CDD" id="cd01821">
    <property type="entry name" value="Rhamnogalacturan_acetylesterase_like"/>
    <property type="match status" value="1"/>
</dbReference>
<feature type="signal peptide" evidence="3">
    <location>
        <begin position="1"/>
        <end position="24"/>
    </location>
</feature>
<keyword evidence="3" id="KW-0732">Signal</keyword>
<dbReference type="Proteomes" id="UP001214530">
    <property type="component" value="Chromosome"/>
</dbReference>
<organism evidence="5 6">
    <name type="scientific">Candidatus Pedobacter colombiensis</name>
    <dbReference type="NCBI Taxonomy" id="3121371"/>
    <lineage>
        <taxon>Bacteria</taxon>
        <taxon>Pseudomonadati</taxon>
        <taxon>Bacteroidota</taxon>
        <taxon>Sphingobacteriia</taxon>
        <taxon>Sphingobacteriales</taxon>
        <taxon>Sphingobacteriaceae</taxon>
        <taxon>Pedobacter</taxon>
    </lineage>
</organism>
<dbReference type="PANTHER" id="PTHR43695:SF1">
    <property type="entry name" value="RHAMNOGALACTURONAN ACETYLESTERASE"/>
    <property type="match status" value="1"/>
</dbReference>
<comment type="similarity">
    <text evidence="1">Belongs to the 'GDSL' lipolytic enzyme family.</text>
</comment>
<evidence type="ECO:0000313" key="5">
    <source>
        <dbReference type="EMBL" id="WEK18491.1"/>
    </source>
</evidence>
<dbReference type="Gene3D" id="3.40.50.1110">
    <property type="entry name" value="SGNH hydrolase"/>
    <property type="match status" value="1"/>
</dbReference>
<dbReference type="EMBL" id="CP119313">
    <property type="protein sequence ID" value="WEK18491.1"/>
    <property type="molecule type" value="Genomic_DNA"/>
</dbReference>
<dbReference type="GO" id="GO:0016788">
    <property type="term" value="F:hydrolase activity, acting on ester bonds"/>
    <property type="evidence" value="ECO:0007669"/>
    <property type="project" value="UniProtKB-ARBA"/>
</dbReference>
<evidence type="ECO:0000313" key="6">
    <source>
        <dbReference type="Proteomes" id="UP001214530"/>
    </source>
</evidence>
<protein>
    <submittedName>
        <fullName evidence="5">Rhamnogalacturonan acetylesterase</fullName>
    </submittedName>
</protein>
<dbReference type="Pfam" id="PF13472">
    <property type="entry name" value="Lipase_GDSL_2"/>
    <property type="match status" value="1"/>
</dbReference>
<dbReference type="InterPro" id="IPR036514">
    <property type="entry name" value="SGNH_hydro_sf"/>
</dbReference>
<dbReference type="PANTHER" id="PTHR43695">
    <property type="entry name" value="PUTATIVE (AFU_ORTHOLOGUE AFUA_2G17250)-RELATED"/>
    <property type="match status" value="1"/>
</dbReference>
<feature type="domain" description="SGNH hydrolase-type esterase" evidence="4">
    <location>
        <begin position="34"/>
        <end position="237"/>
    </location>
</feature>
<name>A0AAJ5W7A4_9SPHI</name>
<accession>A0AAJ5W7A4</accession>
<gene>
    <name evidence="5" type="ORF">P0Y49_17005</name>
</gene>
<proteinExistence type="inferred from homology"/>
<dbReference type="AlphaFoldDB" id="A0AAJ5W7A4"/>
<dbReference type="SUPFAM" id="SSF52266">
    <property type="entry name" value="SGNH hydrolase"/>
    <property type="match status" value="1"/>
</dbReference>
<evidence type="ECO:0000256" key="1">
    <source>
        <dbReference type="ARBA" id="ARBA00008668"/>
    </source>
</evidence>
<evidence type="ECO:0000256" key="2">
    <source>
        <dbReference type="ARBA" id="ARBA00022801"/>
    </source>
</evidence>
<sequence>MSTTKVFKGCICFAFLLLAITAFKPAERPVLYIIGDSTVQNSDGNGRNEYWGWGSLLYPYLDSNRLAIRNHAKAGTSTRTFILDGRWDNILVRLKKGDFVIMQFGHNDHAGVEDSTRQKGSLLGVGAETKEIMSIRTHQKEIVHTYGWYLSKFVKEAKQKGAIPVICSLVPRNKWENGQVVKEAEYPEWAESVAKKEGAYFINLNKIVAKHWVDMGAKEVKSFFPVDGTHTNLKGAELNAKCVIEGLREIKDCPLNSYLKRN</sequence>
<dbReference type="InterPro" id="IPR037459">
    <property type="entry name" value="RhgT-like"/>
</dbReference>
<evidence type="ECO:0000256" key="3">
    <source>
        <dbReference type="SAM" id="SignalP"/>
    </source>
</evidence>
<keyword evidence="2" id="KW-0378">Hydrolase</keyword>